<evidence type="ECO:0000313" key="1">
    <source>
        <dbReference type="EMBL" id="MBZ9613160.1"/>
    </source>
</evidence>
<name>A0ABS7XDB1_9GAMM</name>
<sequence length="344" mass="38236">MKLENSIYEGLSQYGEVGPYLKRIIRNGVISTVDTQMIIDHDDFHAIEQGKVLPSEQQAPFNEIEQNIENLLEGFAAKGLVNNNFHALVTNFGKLLFSFIASDAQIGEVDSWHQQGIAQFGGFLMADGGGPSIQQWNTIFTKDGDMLELDVDKVWIIEGHRLDYGSISAASTQKLYPSSVLVPPEEFKKLTKTAVGMPFLDGSLQLGNVSGKVRVAKTNLLTGGGLASTSVFLSKVRPRFVRALMGHVQWLQNNERIELSVEQLLAVQQLEAIARCYCHSLVERKPSLPVALAIKFVSNRILLDLVISGAVKQPMIQRDLMAFTRMEGSSYRCLFEIYSKTKVR</sequence>
<evidence type="ECO:0000313" key="2">
    <source>
        <dbReference type="Proteomes" id="UP000663814"/>
    </source>
</evidence>
<gene>
    <name evidence="1" type="ORF">I4W93_016340</name>
</gene>
<reference evidence="1 2" key="1">
    <citation type="submission" date="2021-08" db="EMBL/GenBank/DDBJ databases">
        <title>Rheinheimera aquimaris sp. nov., isolated from seawater of the East Sea in Korea.</title>
        <authorList>
            <person name="Kim K.H."/>
            <person name="Wenting R."/>
            <person name="Kim K.R."/>
            <person name="Jeon C.O."/>
        </authorList>
    </citation>
    <scope>NUCLEOTIDE SEQUENCE [LARGE SCALE GENOMIC DNA]</scope>
    <source>
        <strain evidence="1 2">MA-13</strain>
    </source>
</reference>
<proteinExistence type="predicted"/>
<accession>A0ABS7XDB1</accession>
<keyword evidence="2" id="KW-1185">Reference proteome</keyword>
<dbReference type="EMBL" id="JAERPS020000006">
    <property type="protein sequence ID" value="MBZ9613160.1"/>
    <property type="molecule type" value="Genomic_DNA"/>
</dbReference>
<comment type="caution">
    <text evidence="1">The sequence shown here is derived from an EMBL/GenBank/DDBJ whole genome shotgun (WGS) entry which is preliminary data.</text>
</comment>
<protein>
    <submittedName>
        <fullName evidence="1">Uncharacterized protein</fullName>
    </submittedName>
</protein>
<organism evidence="1 2">
    <name type="scientific">Rheinheimera maricola</name>
    <dbReference type="NCBI Taxonomy" id="2793282"/>
    <lineage>
        <taxon>Bacteria</taxon>
        <taxon>Pseudomonadati</taxon>
        <taxon>Pseudomonadota</taxon>
        <taxon>Gammaproteobacteria</taxon>
        <taxon>Chromatiales</taxon>
        <taxon>Chromatiaceae</taxon>
        <taxon>Rheinheimera</taxon>
    </lineage>
</organism>
<dbReference type="RefSeq" id="WP_205311862.1">
    <property type="nucleotide sequence ID" value="NZ_JAERPS020000006.1"/>
</dbReference>
<dbReference type="Proteomes" id="UP000663814">
    <property type="component" value="Unassembled WGS sequence"/>
</dbReference>